<dbReference type="Proteomes" id="UP000198525">
    <property type="component" value="Unassembled WGS sequence"/>
</dbReference>
<accession>A0A1G9C5H7</accession>
<feature type="domain" description="Amine oxidase" evidence="1">
    <location>
        <begin position="106"/>
        <end position="332"/>
    </location>
</feature>
<protein>
    <recommendedName>
        <fullName evidence="1">Amine oxidase domain-containing protein</fullName>
    </recommendedName>
</protein>
<dbReference type="Pfam" id="PF13450">
    <property type="entry name" value="NAD_binding_8"/>
    <property type="match status" value="1"/>
</dbReference>
<dbReference type="AlphaFoldDB" id="A0A1G9C5H7"/>
<dbReference type="STRING" id="376427.SAMN04487954_11729"/>
<dbReference type="EMBL" id="FNES01000017">
    <property type="protein sequence ID" value="SDK46896.1"/>
    <property type="molecule type" value="Genomic_DNA"/>
</dbReference>
<dbReference type="InterPro" id="IPR002937">
    <property type="entry name" value="Amino_oxidase"/>
</dbReference>
<dbReference type="RefSeq" id="WP_089688472.1">
    <property type="nucleotide sequence ID" value="NZ_FNES01000017.1"/>
</dbReference>
<evidence type="ECO:0000313" key="2">
    <source>
        <dbReference type="EMBL" id="SDK46896.1"/>
    </source>
</evidence>
<keyword evidence="3" id="KW-1185">Reference proteome</keyword>
<dbReference type="PANTHER" id="PTHR16128">
    <property type="entry name" value="FAD/NAD(P)-BINDING OXIDOREDUCTASE FAMILY PROTEIN"/>
    <property type="match status" value="1"/>
</dbReference>
<evidence type="ECO:0000259" key="1">
    <source>
        <dbReference type="Pfam" id="PF01593"/>
    </source>
</evidence>
<evidence type="ECO:0000313" key="3">
    <source>
        <dbReference type="Proteomes" id="UP000198525"/>
    </source>
</evidence>
<dbReference type="InterPro" id="IPR036188">
    <property type="entry name" value="FAD/NAD-bd_sf"/>
</dbReference>
<dbReference type="SUPFAM" id="SSF51905">
    <property type="entry name" value="FAD/NAD(P)-binding domain"/>
    <property type="match status" value="1"/>
</dbReference>
<organism evidence="2 3">
    <name type="scientific">Billgrantia gudaonensis</name>
    <dbReference type="NCBI Taxonomy" id="376427"/>
    <lineage>
        <taxon>Bacteria</taxon>
        <taxon>Pseudomonadati</taxon>
        <taxon>Pseudomonadota</taxon>
        <taxon>Gammaproteobacteria</taxon>
        <taxon>Oceanospirillales</taxon>
        <taxon>Halomonadaceae</taxon>
        <taxon>Billgrantia</taxon>
    </lineage>
</organism>
<name>A0A1G9C5H7_9GAMM</name>
<dbReference type="Gene3D" id="3.50.50.60">
    <property type="entry name" value="FAD/NAD(P)-binding domain"/>
    <property type="match status" value="1"/>
</dbReference>
<reference evidence="2 3" key="1">
    <citation type="submission" date="2016-10" db="EMBL/GenBank/DDBJ databases">
        <authorList>
            <person name="de Groot N.N."/>
        </authorList>
    </citation>
    <scope>NUCLEOTIDE SEQUENCE [LARGE SCALE GENOMIC DNA]</scope>
    <source>
        <strain evidence="2 3">CGMCC 1.6133</strain>
    </source>
</reference>
<gene>
    <name evidence="2" type="ORF">SAMN04487954_11729</name>
</gene>
<dbReference type="PRINTS" id="PR00419">
    <property type="entry name" value="ADXRDTASE"/>
</dbReference>
<dbReference type="Gene3D" id="3.90.660.10">
    <property type="match status" value="1"/>
</dbReference>
<dbReference type="PANTHER" id="PTHR16128:SF5">
    <property type="entry name" value="FAD_NAD(P)-BINDING OXIDOREDUCTASE FAMILY PROTEIN"/>
    <property type="match status" value="1"/>
</dbReference>
<dbReference type="OrthoDB" id="5792777at2"/>
<proteinExistence type="predicted"/>
<dbReference type="PROSITE" id="PS51257">
    <property type="entry name" value="PROKAR_LIPOPROTEIN"/>
    <property type="match status" value="1"/>
</dbReference>
<dbReference type="GO" id="GO:0016491">
    <property type="term" value="F:oxidoreductase activity"/>
    <property type="evidence" value="ECO:0007669"/>
    <property type="project" value="InterPro"/>
</dbReference>
<dbReference type="Pfam" id="PF01593">
    <property type="entry name" value="Amino_oxidase"/>
    <property type="match status" value="1"/>
</dbReference>
<sequence>MTTIDRPNTAIIGAGIAGLACARALQDAGHPVTLFEKARGPGGRMASRHLGTATVDLGAQYFSVRDEAFQGEVEQWVAAGVVATWPTSHYRVVGNAWQAHSDQAQRYVGMPRMSAVTRHLARGLSLVTETRISRLAEEADGWWLSDPEGMEHGPFDRVVISIPAPQAQALVEPHDTTLASACRPLAQHPCWAAWVRFDAPLPAMPGVAPGWQAATLNDGPLRFVARNDHKPGRERQGESLTLLARTDWSEAQYDASADWVAEQLLAAFFAALPDGTHLPLPVATGAHRWRYAHPASHGDTRSHDYRTTASGLALCGDGWRGPRVEDAWLSGHHLGQSLTGSQP</sequence>